<dbReference type="PROSITE" id="PS00061">
    <property type="entry name" value="ADH_SHORT"/>
    <property type="match status" value="1"/>
</dbReference>
<dbReference type="Gene3D" id="3.40.50.720">
    <property type="entry name" value="NAD(P)-binding Rossmann-like Domain"/>
    <property type="match status" value="1"/>
</dbReference>
<dbReference type="PRINTS" id="PR00080">
    <property type="entry name" value="SDRFAMILY"/>
</dbReference>
<dbReference type="InterPro" id="IPR020904">
    <property type="entry name" value="Sc_DH/Rdtase_CS"/>
</dbReference>
<accession>A0A225DQE3</accession>
<protein>
    <submittedName>
        <fullName evidence="4">3-oxoacyl-[acyl-carrier protein] reductase</fullName>
    </submittedName>
</protein>
<keyword evidence="2" id="KW-0560">Oxidoreductase</keyword>
<sequence>MSGKVALITGGTSGIGRATAVAFARKGVKVVVTGRREKEGEETVALVRKAGGEGIFLRGDVSREADVKGWVDQAVAKYGRLNFAFNNAGVELLGSVTEMAEADIRRLLDVNVLGVLLSLKHEIPAILKSGGGAVVNTSSIAGLVAMGGVSVYAATKHAVVGITKATALEYAKQGVRVNAVAPAAIETEMLDRFAGSDAAKQSFAAAHPIGRIGTPAEIADPVVWLCSDEAAFITGQTLAIDGGWTAQ</sequence>
<dbReference type="PANTHER" id="PTHR24321">
    <property type="entry name" value="DEHYDROGENASES, SHORT CHAIN"/>
    <property type="match status" value="1"/>
</dbReference>
<dbReference type="PANTHER" id="PTHR24321:SF11">
    <property type="entry name" value="BLR0893 PROTEIN"/>
    <property type="match status" value="1"/>
</dbReference>
<dbReference type="SUPFAM" id="SSF51735">
    <property type="entry name" value="NAD(P)-binding Rossmann-fold domains"/>
    <property type="match status" value="1"/>
</dbReference>
<dbReference type="EMBL" id="NIDE01000005">
    <property type="protein sequence ID" value="OWK41834.1"/>
    <property type="molecule type" value="Genomic_DNA"/>
</dbReference>
<comment type="similarity">
    <text evidence="1">Belongs to the short-chain dehydrogenases/reductases (SDR) family.</text>
</comment>
<dbReference type="NCBIfam" id="NF005559">
    <property type="entry name" value="PRK07231.1"/>
    <property type="match status" value="1"/>
</dbReference>
<dbReference type="AlphaFoldDB" id="A0A225DQE3"/>
<dbReference type="FunFam" id="3.40.50.720:FF:000084">
    <property type="entry name" value="Short-chain dehydrogenase reductase"/>
    <property type="match status" value="1"/>
</dbReference>
<evidence type="ECO:0000313" key="4">
    <source>
        <dbReference type="EMBL" id="OWK41834.1"/>
    </source>
</evidence>
<dbReference type="InterPro" id="IPR002347">
    <property type="entry name" value="SDR_fam"/>
</dbReference>
<dbReference type="Pfam" id="PF13561">
    <property type="entry name" value="adh_short_C2"/>
    <property type="match status" value="1"/>
</dbReference>
<evidence type="ECO:0000259" key="3">
    <source>
        <dbReference type="SMART" id="SM00822"/>
    </source>
</evidence>
<organism evidence="4 5">
    <name type="scientific">Fimbriiglobus ruber</name>
    <dbReference type="NCBI Taxonomy" id="1908690"/>
    <lineage>
        <taxon>Bacteria</taxon>
        <taxon>Pseudomonadati</taxon>
        <taxon>Planctomycetota</taxon>
        <taxon>Planctomycetia</taxon>
        <taxon>Gemmatales</taxon>
        <taxon>Gemmataceae</taxon>
        <taxon>Fimbriiglobus</taxon>
    </lineage>
</organism>
<name>A0A225DQE3_9BACT</name>
<proteinExistence type="inferred from homology"/>
<dbReference type="InterPro" id="IPR057326">
    <property type="entry name" value="KR_dom"/>
</dbReference>
<dbReference type="Proteomes" id="UP000214646">
    <property type="component" value="Unassembled WGS sequence"/>
</dbReference>
<keyword evidence="5" id="KW-1185">Reference proteome</keyword>
<dbReference type="CDD" id="cd05233">
    <property type="entry name" value="SDR_c"/>
    <property type="match status" value="1"/>
</dbReference>
<comment type="caution">
    <text evidence="4">The sequence shown here is derived from an EMBL/GenBank/DDBJ whole genome shotgun (WGS) entry which is preliminary data.</text>
</comment>
<feature type="domain" description="Ketoreductase" evidence="3">
    <location>
        <begin position="4"/>
        <end position="192"/>
    </location>
</feature>
<evidence type="ECO:0000256" key="1">
    <source>
        <dbReference type="ARBA" id="ARBA00006484"/>
    </source>
</evidence>
<dbReference type="InterPro" id="IPR036291">
    <property type="entry name" value="NAD(P)-bd_dom_sf"/>
</dbReference>
<dbReference type="PRINTS" id="PR00081">
    <property type="entry name" value="GDHRDH"/>
</dbReference>
<evidence type="ECO:0000313" key="5">
    <source>
        <dbReference type="Proteomes" id="UP000214646"/>
    </source>
</evidence>
<dbReference type="NCBIfam" id="NF004818">
    <property type="entry name" value="PRK06172.1"/>
    <property type="match status" value="1"/>
</dbReference>
<reference evidence="5" key="1">
    <citation type="submission" date="2017-06" db="EMBL/GenBank/DDBJ databases">
        <title>Genome analysis of Fimbriiglobus ruber SP5, the first member of the order Planctomycetales with confirmed chitinolytic capability.</title>
        <authorList>
            <person name="Ravin N.V."/>
            <person name="Rakitin A.L."/>
            <person name="Ivanova A.A."/>
            <person name="Beletsky A.V."/>
            <person name="Kulichevskaya I.S."/>
            <person name="Mardanov A.V."/>
            <person name="Dedysh S.N."/>
        </authorList>
    </citation>
    <scope>NUCLEOTIDE SEQUENCE [LARGE SCALE GENOMIC DNA]</scope>
    <source>
        <strain evidence="5">SP5</strain>
    </source>
</reference>
<dbReference type="GO" id="GO:0016491">
    <property type="term" value="F:oxidoreductase activity"/>
    <property type="evidence" value="ECO:0007669"/>
    <property type="project" value="UniProtKB-KW"/>
</dbReference>
<evidence type="ECO:0000256" key="2">
    <source>
        <dbReference type="ARBA" id="ARBA00023002"/>
    </source>
</evidence>
<gene>
    <name evidence="4" type="ORF">FRUB_03912</name>
</gene>
<dbReference type="SMART" id="SM00822">
    <property type="entry name" value="PKS_KR"/>
    <property type="match status" value="1"/>
</dbReference>